<sequence>MRLTASGGYVTENKMHTAHIIVGEAAEALFYEADSITRKTLIDKLYSILQQETGSQRNAAIIEAIKLFI</sequence>
<accession>A0AB34VHF3</accession>
<evidence type="ECO:0000313" key="1">
    <source>
        <dbReference type="EMBL" id="KTS99452.1"/>
    </source>
</evidence>
<dbReference type="RefSeq" id="WP_058708460.1">
    <property type="nucleotide sequence ID" value="NZ_JARNMT010000001.1"/>
</dbReference>
<dbReference type="EMBL" id="LDSI01000006">
    <property type="protein sequence ID" value="KTS99452.1"/>
    <property type="molecule type" value="Genomic_DNA"/>
</dbReference>
<comment type="caution">
    <text evidence="1">The sequence shown here is derived from an EMBL/GenBank/DDBJ whole genome shotgun (WGS) entry which is preliminary data.</text>
</comment>
<protein>
    <submittedName>
        <fullName evidence="1">Uncharacterized protein</fullName>
    </submittedName>
</protein>
<dbReference type="AlphaFoldDB" id="A0AB34VHF3"/>
<name>A0AB34VHF3_9GAMM</name>
<evidence type="ECO:0000313" key="2">
    <source>
        <dbReference type="Proteomes" id="UP000072520"/>
    </source>
</evidence>
<organism evidence="1 2">
    <name type="scientific">Pantoea stewartii</name>
    <dbReference type="NCBI Taxonomy" id="66269"/>
    <lineage>
        <taxon>Bacteria</taxon>
        <taxon>Pseudomonadati</taxon>
        <taxon>Pseudomonadota</taxon>
        <taxon>Gammaproteobacteria</taxon>
        <taxon>Enterobacterales</taxon>
        <taxon>Erwiniaceae</taxon>
        <taxon>Pantoea</taxon>
    </lineage>
</organism>
<reference evidence="1 2" key="1">
    <citation type="journal article" date="2016" name="Front. Microbiol.">
        <title>Genomic Resource of Rice Seed Associated Bacteria.</title>
        <authorList>
            <person name="Midha S."/>
            <person name="Bansal K."/>
            <person name="Sharma S."/>
            <person name="Kumar N."/>
            <person name="Patil P.P."/>
            <person name="Chaudhry V."/>
            <person name="Patil P.B."/>
        </authorList>
    </citation>
    <scope>NUCLEOTIDE SEQUENCE [LARGE SCALE GENOMIC DNA]</scope>
    <source>
        <strain evidence="1 2">RSA13</strain>
    </source>
</reference>
<dbReference type="Proteomes" id="UP000072520">
    <property type="component" value="Unassembled WGS sequence"/>
</dbReference>
<gene>
    <name evidence="1" type="ORF">RSA13_04820</name>
</gene>
<proteinExistence type="predicted"/>